<proteinExistence type="predicted"/>
<sequence length="44" mass="4868">QAVMTAWMNSDGHRANILNCDYKTIGIGVHEGSGGPWWTQNFGF</sequence>
<keyword evidence="3" id="KW-1185">Reference proteome</keyword>
<dbReference type="SUPFAM" id="SSF55797">
    <property type="entry name" value="PR-1-like"/>
    <property type="match status" value="1"/>
</dbReference>
<gene>
    <name evidence="2" type="ORF">RM764_46970</name>
</gene>
<protein>
    <submittedName>
        <fullName evidence="2">CAP domain-containing protein</fullName>
    </submittedName>
</protein>
<dbReference type="InterPro" id="IPR014044">
    <property type="entry name" value="CAP_dom"/>
</dbReference>
<dbReference type="Gene3D" id="3.40.33.10">
    <property type="entry name" value="CAP"/>
    <property type="match status" value="1"/>
</dbReference>
<dbReference type="Pfam" id="PF00188">
    <property type="entry name" value="CAP"/>
    <property type="match status" value="1"/>
</dbReference>
<dbReference type="Proteomes" id="UP001183809">
    <property type="component" value="Unassembled WGS sequence"/>
</dbReference>
<dbReference type="PANTHER" id="PTHR31157">
    <property type="entry name" value="SCP DOMAIN-CONTAINING PROTEIN"/>
    <property type="match status" value="1"/>
</dbReference>
<accession>A0ABU2UBE8</accession>
<comment type="caution">
    <text evidence="2">The sequence shown here is derived from an EMBL/GenBank/DDBJ whole genome shotgun (WGS) entry which is preliminary data.</text>
</comment>
<evidence type="ECO:0000259" key="1">
    <source>
        <dbReference type="Pfam" id="PF00188"/>
    </source>
</evidence>
<dbReference type="CDD" id="cd05379">
    <property type="entry name" value="CAP_bacterial"/>
    <property type="match status" value="1"/>
</dbReference>
<evidence type="ECO:0000313" key="3">
    <source>
        <dbReference type="Proteomes" id="UP001183809"/>
    </source>
</evidence>
<dbReference type="EMBL" id="JAVREY010000356">
    <property type="protein sequence ID" value="MDT0470356.1"/>
    <property type="molecule type" value="Genomic_DNA"/>
</dbReference>
<dbReference type="PANTHER" id="PTHR31157:SF1">
    <property type="entry name" value="SCP DOMAIN-CONTAINING PROTEIN"/>
    <property type="match status" value="1"/>
</dbReference>
<feature type="non-terminal residue" evidence="2">
    <location>
        <position position="1"/>
    </location>
</feature>
<name>A0ABU2UBE8_9ACTN</name>
<dbReference type="RefSeq" id="WP_311701768.1">
    <property type="nucleotide sequence ID" value="NZ_JAVREY010000356.1"/>
</dbReference>
<organism evidence="2 3">
    <name type="scientific">Streptomyces gibsoniae</name>
    <dbReference type="NCBI Taxonomy" id="3075529"/>
    <lineage>
        <taxon>Bacteria</taxon>
        <taxon>Bacillati</taxon>
        <taxon>Actinomycetota</taxon>
        <taxon>Actinomycetes</taxon>
        <taxon>Kitasatosporales</taxon>
        <taxon>Streptomycetaceae</taxon>
        <taxon>Streptomyces</taxon>
    </lineage>
</organism>
<reference evidence="3" key="1">
    <citation type="submission" date="2023-07" db="EMBL/GenBank/DDBJ databases">
        <title>30 novel species of actinomycetes from the DSMZ collection.</title>
        <authorList>
            <person name="Nouioui I."/>
        </authorList>
    </citation>
    <scope>NUCLEOTIDE SEQUENCE [LARGE SCALE GENOMIC DNA]</scope>
    <source>
        <strain evidence="3">DSM 41699</strain>
    </source>
</reference>
<evidence type="ECO:0000313" key="2">
    <source>
        <dbReference type="EMBL" id="MDT0470356.1"/>
    </source>
</evidence>
<dbReference type="InterPro" id="IPR035940">
    <property type="entry name" value="CAP_sf"/>
</dbReference>
<feature type="domain" description="SCP" evidence="1">
    <location>
        <begin position="2"/>
        <end position="42"/>
    </location>
</feature>